<accession>A0AC58MWX1</accession>
<evidence type="ECO:0000313" key="1">
    <source>
        <dbReference type="Proteomes" id="UP001732720"/>
    </source>
</evidence>
<gene>
    <name evidence="2" type="primary">Adcy2</name>
</gene>
<dbReference type="Proteomes" id="UP001732720">
    <property type="component" value="Chromosome 6"/>
</dbReference>
<name>A0AC58MWX1_CASCN</name>
<keyword evidence="1" id="KW-1185">Reference proteome</keyword>
<proteinExistence type="predicted"/>
<reference evidence="2" key="1">
    <citation type="submission" date="2025-08" db="UniProtKB">
        <authorList>
            <consortium name="RefSeq"/>
        </authorList>
    </citation>
    <scope>IDENTIFICATION</scope>
</reference>
<protein>
    <submittedName>
        <fullName evidence="2">Adenylate cyclase type 2 isoform X2</fullName>
    </submittedName>
</protein>
<evidence type="ECO:0000313" key="2">
    <source>
        <dbReference type="RefSeq" id="XP_073933855.1"/>
    </source>
</evidence>
<sequence>MWQEAMRRRRYLRDRAEAAAAAAAGGGDGLQRSRDWLYESYYCMSQQHPLIVFLLLIVMGACLALLAVFFALGLEVEEHVAFLITVPTALAIFFAIFILVCIESVFKKLLRVFSLVIWICLVAMGYLFMCFGSTISPWDQVSFFLFIIFVVYTMLPFNMRDAIIASVLTSSSHTIVLSVCLSATSGAKEHLVWQERLLLSLLPAHIAMEMKAEIIQRLQGPKAGQMENTNNFHNLYVKRHTNVSILYADIVGFTRLASDCSPGELVHMLNELFGKFDQIAKENECMRIKILGDCYYCVSGLPISLPNHAKNCVKMGLDMCEAIKKVRDATGVEINMRVGVHSGNVLCGVIGLQKWQYDVWSHDVTLANHMEAGGVPGRVHISSVTLEHLNGAYKVEEGDGDIRDPYLKQHLVKTYFVINPKGERRSPQHLFRPRHTLDGAKMRASVRMTRYLESWGAAKPFAHLHHRDSMTTENGKISTTDVPMGQHNFQNRTLRTKSQKKRFEEELNERMVQAIDGINAQKQWLKSEDIQRISLLFYNKILEKEYRATALPAFKYYVTCACLIFFCIFIVQVLVLPKTSILGISFGAAFLSLTFILFVCFAGQLLQCSKKASASLMWLLKSSGIIANRPWPRVSLTVITTAIILTMAVFNMFFLSDSEEAIPPTANTSNVNLSASNNQAATLRAQNLFFVPYFIYSCILGLISCSVFLRVNYELKMVIMMVAMVGYNTILLHTHAHVLDAYSQVLFKRPGIWKDLKTMGSVSLSIFFITLLVLGRQNEYYCRLDFLWKNKFKKEREEIETMENLNRVLLENVLPAHVAEHFLARSLKNEELYHQSYDCVCVMFASIPDFKEFYTESDVNKEGLECLRLLNEIIADFDDLLSKPKFSGVEKIKTIGSTYMAATGLSAVPSQEHAQEPERQYMHIGTMVEFAFALVAKLDAINKHSFNDFKLRVGINHGPVIAGVIGAQKPQYDIWGNTVNVASRMDSTGVLDKIQVTEETSLILQTLGYTCTCRGIINVKGKGDLKTYFVNTEMSRSLSQSNVAS</sequence>
<dbReference type="RefSeq" id="XP_073933855.1">
    <property type="nucleotide sequence ID" value="XM_074077754.1"/>
</dbReference>
<organism evidence="1 2">
    <name type="scientific">Castor canadensis</name>
    <name type="common">American beaver</name>
    <dbReference type="NCBI Taxonomy" id="51338"/>
    <lineage>
        <taxon>Eukaryota</taxon>
        <taxon>Metazoa</taxon>
        <taxon>Chordata</taxon>
        <taxon>Craniata</taxon>
        <taxon>Vertebrata</taxon>
        <taxon>Euteleostomi</taxon>
        <taxon>Mammalia</taxon>
        <taxon>Eutheria</taxon>
        <taxon>Euarchontoglires</taxon>
        <taxon>Glires</taxon>
        <taxon>Rodentia</taxon>
        <taxon>Castorimorpha</taxon>
        <taxon>Castoridae</taxon>
        <taxon>Castor</taxon>
    </lineage>
</organism>